<comment type="caution">
    <text evidence="1">The sequence shown here is derived from an EMBL/GenBank/DDBJ whole genome shotgun (WGS) entry which is preliminary data.</text>
</comment>
<evidence type="ECO:0000313" key="1">
    <source>
        <dbReference type="EMBL" id="TWB62254.1"/>
    </source>
</evidence>
<reference evidence="1 2" key="1">
    <citation type="submission" date="2019-06" db="EMBL/GenBank/DDBJ databases">
        <title>Genomic Encyclopedia of Type Strains, Phase IV (KMG-V): Genome sequencing to study the core and pangenomes of soil and plant-associated prokaryotes.</title>
        <authorList>
            <person name="Whitman W."/>
        </authorList>
    </citation>
    <scope>NUCLEOTIDE SEQUENCE [LARGE SCALE GENOMIC DNA]</scope>
    <source>
        <strain evidence="1 2">BR 11140</strain>
    </source>
</reference>
<dbReference type="Proteomes" id="UP000318050">
    <property type="component" value="Unassembled WGS sequence"/>
</dbReference>
<name>A0A560IZ55_9PROT</name>
<dbReference type="NCBIfam" id="NF038404">
    <property type="entry name" value="perm_prefix_2"/>
    <property type="match status" value="1"/>
</dbReference>
<protein>
    <submittedName>
        <fullName evidence="1">Uncharacterized protein</fullName>
    </submittedName>
</protein>
<sequence>MNRDLREFLTLLNDFQRRFKAYEEIPIDAPDKDKFIENSAKISPQSGDKFIEYFTEKANSAFQLVDKINFIYEYYGNFFGLSDEEIKNLAVRDNNRSRLILHNALAQKHSTSNIKSSGEVILSFFCPPDRQEEVIGDLQEFYETRWLPRLGHRWARWVYLWHCSSISARFAKDGVLAGIVKAVGKALGRSMAGGG</sequence>
<dbReference type="EMBL" id="VITT01000005">
    <property type="protein sequence ID" value="TWB62254.1"/>
    <property type="molecule type" value="Genomic_DNA"/>
</dbReference>
<evidence type="ECO:0000313" key="2">
    <source>
        <dbReference type="Proteomes" id="UP000318050"/>
    </source>
</evidence>
<dbReference type="InterPro" id="IPR047699">
    <property type="entry name" value="Permease_put_prefix"/>
</dbReference>
<organism evidence="1 2">
    <name type="scientific">Nitrospirillum amazonense</name>
    <dbReference type="NCBI Taxonomy" id="28077"/>
    <lineage>
        <taxon>Bacteria</taxon>
        <taxon>Pseudomonadati</taxon>
        <taxon>Pseudomonadota</taxon>
        <taxon>Alphaproteobacteria</taxon>
        <taxon>Rhodospirillales</taxon>
        <taxon>Azospirillaceae</taxon>
        <taxon>Nitrospirillum</taxon>
    </lineage>
</organism>
<proteinExistence type="predicted"/>
<gene>
    <name evidence="1" type="ORF">FBZ92_105189</name>
</gene>
<dbReference type="AlphaFoldDB" id="A0A560IZ55"/>
<accession>A0A560IZ55</accession>